<dbReference type="PROSITE" id="PS50076">
    <property type="entry name" value="DNAJ_2"/>
    <property type="match status" value="1"/>
</dbReference>
<dbReference type="SUPFAM" id="SSF46565">
    <property type="entry name" value="Chaperone J-domain"/>
    <property type="match status" value="1"/>
</dbReference>
<organism evidence="4 5">
    <name type="scientific">Ceratodon purpureus</name>
    <name type="common">Fire moss</name>
    <name type="synonym">Dicranum purpureum</name>
    <dbReference type="NCBI Taxonomy" id="3225"/>
    <lineage>
        <taxon>Eukaryota</taxon>
        <taxon>Viridiplantae</taxon>
        <taxon>Streptophyta</taxon>
        <taxon>Embryophyta</taxon>
        <taxon>Bryophyta</taxon>
        <taxon>Bryophytina</taxon>
        <taxon>Bryopsida</taxon>
        <taxon>Dicranidae</taxon>
        <taxon>Pseudoditrichales</taxon>
        <taxon>Ditrichaceae</taxon>
        <taxon>Ceratodon</taxon>
    </lineage>
</organism>
<dbReference type="Pfam" id="PF14901">
    <property type="entry name" value="Jiv90"/>
    <property type="match status" value="1"/>
</dbReference>
<keyword evidence="2" id="KW-0472">Membrane</keyword>
<feature type="compositionally biased region" description="Basic and acidic residues" evidence="1">
    <location>
        <begin position="187"/>
        <end position="209"/>
    </location>
</feature>
<feature type="region of interest" description="Disordered" evidence="1">
    <location>
        <begin position="1"/>
        <end position="218"/>
    </location>
</feature>
<dbReference type="PRINTS" id="PR00625">
    <property type="entry name" value="JDOMAIN"/>
</dbReference>
<evidence type="ECO:0000313" key="5">
    <source>
        <dbReference type="Proteomes" id="UP000822688"/>
    </source>
</evidence>
<feature type="region of interest" description="Disordered" evidence="1">
    <location>
        <begin position="702"/>
        <end position="735"/>
    </location>
</feature>
<dbReference type="CDD" id="cd06257">
    <property type="entry name" value="DnaJ"/>
    <property type="match status" value="1"/>
</dbReference>
<dbReference type="InterPro" id="IPR001623">
    <property type="entry name" value="DnaJ_domain"/>
</dbReference>
<dbReference type="InterPro" id="IPR036869">
    <property type="entry name" value="J_dom_sf"/>
</dbReference>
<feature type="compositionally biased region" description="Basic and acidic residues" evidence="1">
    <location>
        <begin position="142"/>
        <end position="156"/>
    </location>
</feature>
<name>A0A8T0IN16_CERPU</name>
<dbReference type="Pfam" id="PF00226">
    <property type="entry name" value="DnaJ"/>
    <property type="match status" value="1"/>
</dbReference>
<keyword evidence="5" id="KW-1185">Reference proteome</keyword>
<comment type="caution">
    <text evidence="4">The sequence shown here is derived from an EMBL/GenBank/DDBJ whole genome shotgun (WGS) entry which is preliminary data.</text>
</comment>
<feature type="compositionally biased region" description="Gly residues" evidence="1">
    <location>
        <begin position="117"/>
        <end position="141"/>
    </location>
</feature>
<dbReference type="InterPro" id="IPR018253">
    <property type="entry name" value="DnaJ_domain_CS"/>
</dbReference>
<gene>
    <name evidence="4" type="ORF">KC19_3G208100</name>
</gene>
<feature type="region of interest" description="Disordered" evidence="1">
    <location>
        <begin position="760"/>
        <end position="797"/>
    </location>
</feature>
<dbReference type="InterPro" id="IPR032843">
    <property type="entry name" value="Jiv"/>
</dbReference>
<keyword evidence="2" id="KW-1133">Transmembrane helix</keyword>
<feature type="transmembrane region" description="Helical" evidence="2">
    <location>
        <begin position="323"/>
        <end position="350"/>
    </location>
</feature>
<sequence length="797" mass="86238">MEVHVQGNGEVEGKLDGGDVGEGGVEGGEGAMGFERNLEEEVPSTSECVSEEELKGEGGGGFGEEAELTREESGTSSPRVERSEGVKEELKRENGTSSPRGERSEGRREERNAGEGLRAGGSKGKGSGGRGRGKGAGGVGKESGRNGKGESNRGRGGDGGSKGSETIRAAGLPSMRRTKSQPGRSRGGGEREEIAEEKKEEPVQEKEDVPQSSDRASGEVGANWASWVGCVKEWVEKQEPAILAVRDYLLQLRARVQSRVRQHWPLVRAWLLLITRVMLMLSLLGLEAAIRGFASLFRLGSAAHFLLLWCTVLSFIRLSGLFNLIIVLGLSAGAVFFVGYTPAFVLLALFGTAVLWLYGSFWTTGAVMIVGGALFAANQGRLAVFTTMSYAVYSMKSSGGWLGLLFCIALSFISSDLALYFLSSVEKDEKFTNSKADQTPFSHQKSFNGRSSDGSVPYTDSSQGNGDTARSSTGASTSGANEGDPLSAEEEVARVLGCNDHYAVLGFARYDTFDISSLKREYRKKAMLVHPDKNGGNDQAEEAFKRLQNAYEILLDAVKKKTYDEELRREDLLMTIRRHHVHGNGRNGTPDCGCRHSEDDGDEGLPANSRRISCRKCGKDHAWISTNKTKLRARWCMECQDHHPAKDGDGWVEQTGQAFFFGIFQKIDLPHAYACADGMVYEVTEWVLCQGLKCPPNTHKPTFHVNTSGIGKSPTRPARSSSKGAPGAPDGFPFADFDSNMTEEEFFVWLQNNMASANFSDLNGGAPFPGGAPKGSPAKPGSATKTRGKKKKGKKQW</sequence>
<evidence type="ECO:0000256" key="1">
    <source>
        <dbReference type="SAM" id="MobiDB-lite"/>
    </source>
</evidence>
<feature type="transmembrane region" description="Helical" evidence="2">
    <location>
        <begin position="398"/>
        <end position="422"/>
    </location>
</feature>
<feature type="compositionally biased region" description="Low complexity" evidence="1">
    <location>
        <begin position="764"/>
        <end position="785"/>
    </location>
</feature>
<feature type="compositionally biased region" description="Low complexity" evidence="1">
    <location>
        <begin position="466"/>
        <end position="480"/>
    </location>
</feature>
<proteinExistence type="predicted"/>
<dbReference type="PANTHER" id="PTHR45270">
    <property type="entry name" value="OS03G0832900 PROTEIN"/>
    <property type="match status" value="1"/>
</dbReference>
<feature type="transmembrane region" description="Helical" evidence="2">
    <location>
        <begin position="269"/>
        <end position="290"/>
    </location>
</feature>
<dbReference type="PROSITE" id="PS00636">
    <property type="entry name" value="DNAJ_1"/>
    <property type="match status" value="1"/>
</dbReference>
<feature type="domain" description="J" evidence="3">
    <location>
        <begin position="500"/>
        <end position="567"/>
    </location>
</feature>
<accession>A0A8T0IN16</accession>
<feature type="compositionally biased region" description="Polar residues" evidence="1">
    <location>
        <begin position="433"/>
        <end position="465"/>
    </location>
</feature>
<feature type="transmembrane region" description="Helical" evidence="2">
    <location>
        <begin position="356"/>
        <end position="377"/>
    </location>
</feature>
<evidence type="ECO:0000313" key="4">
    <source>
        <dbReference type="EMBL" id="KAG0584415.1"/>
    </source>
</evidence>
<protein>
    <recommendedName>
        <fullName evidence="3">J domain-containing protein</fullName>
    </recommendedName>
</protein>
<feature type="compositionally biased region" description="Basic residues" evidence="1">
    <location>
        <begin position="786"/>
        <end position="797"/>
    </location>
</feature>
<evidence type="ECO:0000256" key="2">
    <source>
        <dbReference type="SAM" id="Phobius"/>
    </source>
</evidence>
<dbReference type="AlphaFoldDB" id="A0A8T0IN16"/>
<reference evidence="4" key="1">
    <citation type="submission" date="2020-06" db="EMBL/GenBank/DDBJ databases">
        <title>WGS assembly of Ceratodon purpureus strain R40.</title>
        <authorList>
            <person name="Carey S.B."/>
            <person name="Jenkins J."/>
            <person name="Shu S."/>
            <person name="Lovell J.T."/>
            <person name="Sreedasyam A."/>
            <person name="Maumus F."/>
            <person name="Tiley G.P."/>
            <person name="Fernandez-Pozo N."/>
            <person name="Barry K."/>
            <person name="Chen C."/>
            <person name="Wang M."/>
            <person name="Lipzen A."/>
            <person name="Daum C."/>
            <person name="Saski C.A."/>
            <person name="Payton A.C."/>
            <person name="Mcbreen J.C."/>
            <person name="Conrad R.E."/>
            <person name="Kollar L.M."/>
            <person name="Olsson S."/>
            <person name="Huttunen S."/>
            <person name="Landis J.B."/>
            <person name="Wickett N.J."/>
            <person name="Johnson M.G."/>
            <person name="Rensing S.A."/>
            <person name="Grimwood J."/>
            <person name="Schmutz J."/>
            <person name="Mcdaniel S.F."/>
        </authorList>
    </citation>
    <scope>NUCLEOTIDE SEQUENCE</scope>
    <source>
        <strain evidence="4">R40</strain>
    </source>
</reference>
<dbReference type="Proteomes" id="UP000822688">
    <property type="component" value="Chromosome 3"/>
</dbReference>
<dbReference type="EMBL" id="CM026423">
    <property type="protein sequence ID" value="KAG0584415.1"/>
    <property type="molecule type" value="Genomic_DNA"/>
</dbReference>
<feature type="region of interest" description="Disordered" evidence="1">
    <location>
        <begin position="433"/>
        <end position="486"/>
    </location>
</feature>
<dbReference type="SMART" id="SM00271">
    <property type="entry name" value="DnaJ"/>
    <property type="match status" value="1"/>
</dbReference>
<feature type="transmembrane region" description="Helical" evidence="2">
    <location>
        <begin position="296"/>
        <end position="316"/>
    </location>
</feature>
<feature type="compositionally biased region" description="Basic and acidic residues" evidence="1">
    <location>
        <begin position="67"/>
        <end position="113"/>
    </location>
</feature>
<dbReference type="PANTHER" id="PTHR45270:SF4">
    <property type="entry name" value="CHAPERONE DNAJ-DOMAIN SUPERFAMILY PROTEIN"/>
    <property type="match status" value="1"/>
</dbReference>
<keyword evidence="2" id="KW-0812">Transmembrane</keyword>
<evidence type="ECO:0000259" key="3">
    <source>
        <dbReference type="PROSITE" id="PS50076"/>
    </source>
</evidence>
<feature type="compositionally biased region" description="Gly residues" evidence="1">
    <location>
        <begin position="18"/>
        <end position="31"/>
    </location>
</feature>
<dbReference type="Gene3D" id="1.10.287.110">
    <property type="entry name" value="DnaJ domain"/>
    <property type="match status" value="1"/>
</dbReference>